<keyword evidence="2" id="KW-1185">Reference proteome</keyword>
<accession>A0A330L630</accession>
<gene>
    <name evidence="1" type="ORF">NITLEN_30213</name>
</gene>
<evidence type="ECO:0000313" key="2">
    <source>
        <dbReference type="Proteomes" id="UP000248168"/>
    </source>
</evidence>
<protein>
    <submittedName>
        <fullName evidence="1">Uncharacterized protein</fullName>
    </submittedName>
</protein>
<organism evidence="1 2">
    <name type="scientific">Nitrospira lenta</name>
    <dbReference type="NCBI Taxonomy" id="1436998"/>
    <lineage>
        <taxon>Bacteria</taxon>
        <taxon>Pseudomonadati</taxon>
        <taxon>Nitrospirota</taxon>
        <taxon>Nitrospiria</taxon>
        <taxon>Nitrospirales</taxon>
        <taxon>Nitrospiraceae</taxon>
        <taxon>Nitrospira</taxon>
    </lineage>
</organism>
<reference evidence="2" key="1">
    <citation type="submission" date="2018-04" db="EMBL/GenBank/DDBJ databases">
        <authorList>
            <person name="Lucker S."/>
            <person name="Sakoula D."/>
        </authorList>
    </citation>
    <scope>NUCLEOTIDE SEQUENCE [LARGE SCALE GENOMIC DNA]</scope>
</reference>
<sequence>MYVRGHSDSESVLRAVIGVAVEELRTVSILGGNHEEKDRVLNRRNGAARDRTGDHKLIRRGQQALCTACGGCIHRQYPCA</sequence>
<evidence type="ECO:0000313" key="1">
    <source>
        <dbReference type="EMBL" id="SPP65299.1"/>
    </source>
</evidence>
<dbReference type="InParanoid" id="A0A330L630"/>
<dbReference type="AlphaFoldDB" id="A0A330L630"/>
<dbReference type="Proteomes" id="UP000248168">
    <property type="component" value="Unassembled WGS sequence"/>
</dbReference>
<name>A0A330L630_9BACT</name>
<proteinExistence type="predicted"/>
<dbReference type="EMBL" id="OUNR01000016">
    <property type="protein sequence ID" value="SPP65299.1"/>
    <property type="molecule type" value="Genomic_DNA"/>
</dbReference>